<gene>
    <name evidence="2" type="ORF">FA13DRAFT_1708416</name>
</gene>
<accession>A0A4Y7TFM7</accession>
<evidence type="ECO:0000313" key="3">
    <source>
        <dbReference type="Proteomes" id="UP000298030"/>
    </source>
</evidence>
<evidence type="ECO:0000256" key="1">
    <source>
        <dbReference type="SAM" id="MobiDB-lite"/>
    </source>
</evidence>
<dbReference type="STRING" id="71717.A0A4Y7TFM7"/>
<dbReference type="AlphaFoldDB" id="A0A4Y7TFM7"/>
<comment type="caution">
    <text evidence="2">The sequence shown here is derived from an EMBL/GenBank/DDBJ whole genome shotgun (WGS) entry which is preliminary data.</text>
</comment>
<dbReference type="Proteomes" id="UP000298030">
    <property type="component" value="Unassembled WGS sequence"/>
</dbReference>
<sequence>MLADTLRLLDLRTLTVSVQETDATTLLNFLRRLHGHPRQRPFIASAQINIFLSRNDPASDLATMSEEEVEMGGCDMTKDRVDQGLDEEDDYDEDEDEDEDDKGEGDEDEEDEDDGDEDEDDEDEDDEDEDDEDEDDEDEDDEDEDDEDEDDEDEDDEDEDDEDEDDEDEDDEDEDDEDEDDEDEDDEDEDNEDEDDEDEDDEDEMEPVGRLFFWTDPTWSECLGFLLQMRDFRLWTQKQLRTRLTDLGRVMPRVTRRVSVQYFHQQFFPGGVIEGFRTERFELSKSAETGQEGALADTPIRYAWRQISPVDAT</sequence>
<keyword evidence="3" id="KW-1185">Reference proteome</keyword>
<protein>
    <submittedName>
        <fullName evidence="2">Uncharacterized protein</fullName>
    </submittedName>
</protein>
<feature type="compositionally biased region" description="Acidic residues" evidence="1">
    <location>
        <begin position="84"/>
        <end position="206"/>
    </location>
</feature>
<proteinExistence type="predicted"/>
<feature type="region of interest" description="Disordered" evidence="1">
    <location>
        <begin position="64"/>
        <end position="206"/>
    </location>
</feature>
<evidence type="ECO:0000313" key="2">
    <source>
        <dbReference type="EMBL" id="TEB32983.1"/>
    </source>
</evidence>
<dbReference type="EMBL" id="QPFP01000013">
    <property type="protein sequence ID" value="TEB32983.1"/>
    <property type="molecule type" value="Genomic_DNA"/>
</dbReference>
<name>A0A4Y7TFM7_COPMI</name>
<reference evidence="2 3" key="1">
    <citation type="journal article" date="2019" name="Nat. Ecol. Evol.">
        <title>Megaphylogeny resolves global patterns of mushroom evolution.</title>
        <authorList>
            <person name="Varga T."/>
            <person name="Krizsan K."/>
            <person name="Foldi C."/>
            <person name="Dima B."/>
            <person name="Sanchez-Garcia M."/>
            <person name="Sanchez-Ramirez S."/>
            <person name="Szollosi G.J."/>
            <person name="Szarkandi J.G."/>
            <person name="Papp V."/>
            <person name="Albert L."/>
            <person name="Andreopoulos W."/>
            <person name="Angelini C."/>
            <person name="Antonin V."/>
            <person name="Barry K.W."/>
            <person name="Bougher N.L."/>
            <person name="Buchanan P."/>
            <person name="Buyck B."/>
            <person name="Bense V."/>
            <person name="Catcheside P."/>
            <person name="Chovatia M."/>
            <person name="Cooper J."/>
            <person name="Damon W."/>
            <person name="Desjardin D."/>
            <person name="Finy P."/>
            <person name="Geml J."/>
            <person name="Haridas S."/>
            <person name="Hughes K."/>
            <person name="Justo A."/>
            <person name="Karasinski D."/>
            <person name="Kautmanova I."/>
            <person name="Kiss B."/>
            <person name="Kocsube S."/>
            <person name="Kotiranta H."/>
            <person name="LaButti K.M."/>
            <person name="Lechner B.E."/>
            <person name="Liimatainen K."/>
            <person name="Lipzen A."/>
            <person name="Lukacs Z."/>
            <person name="Mihaltcheva S."/>
            <person name="Morgado L.N."/>
            <person name="Niskanen T."/>
            <person name="Noordeloos M.E."/>
            <person name="Ohm R.A."/>
            <person name="Ortiz-Santana B."/>
            <person name="Ovrebo C."/>
            <person name="Racz N."/>
            <person name="Riley R."/>
            <person name="Savchenko A."/>
            <person name="Shiryaev A."/>
            <person name="Soop K."/>
            <person name="Spirin V."/>
            <person name="Szebenyi C."/>
            <person name="Tomsovsky M."/>
            <person name="Tulloss R.E."/>
            <person name="Uehling J."/>
            <person name="Grigoriev I.V."/>
            <person name="Vagvolgyi C."/>
            <person name="Papp T."/>
            <person name="Martin F.M."/>
            <person name="Miettinen O."/>
            <person name="Hibbett D.S."/>
            <person name="Nagy L.G."/>
        </authorList>
    </citation>
    <scope>NUCLEOTIDE SEQUENCE [LARGE SCALE GENOMIC DNA]</scope>
    <source>
        <strain evidence="2 3">FP101781</strain>
    </source>
</reference>
<organism evidence="2 3">
    <name type="scientific">Coprinellus micaceus</name>
    <name type="common">Glistening ink-cap mushroom</name>
    <name type="synonym">Coprinus micaceus</name>
    <dbReference type="NCBI Taxonomy" id="71717"/>
    <lineage>
        <taxon>Eukaryota</taxon>
        <taxon>Fungi</taxon>
        <taxon>Dikarya</taxon>
        <taxon>Basidiomycota</taxon>
        <taxon>Agaricomycotina</taxon>
        <taxon>Agaricomycetes</taxon>
        <taxon>Agaricomycetidae</taxon>
        <taxon>Agaricales</taxon>
        <taxon>Agaricineae</taxon>
        <taxon>Psathyrellaceae</taxon>
        <taxon>Coprinellus</taxon>
    </lineage>
</organism>